<dbReference type="RefSeq" id="WP_183551947.1">
    <property type="nucleotide sequence ID" value="NZ_JACHBX010000001.1"/>
</dbReference>
<dbReference type="NCBIfam" id="TIGR03014">
    <property type="entry name" value="EpsL"/>
    <property type="match status" value="1"/>
</dbReference>
<gene>
    <name evidence="1" type="ORF">HD842_001074</name>
</gene>
<dbReference type="SUPFAM" id="SSF56935">
    <property type="entry name" value="Porins"/>
    <property type="match status" value="1"/>
</dbReference>
<dbReference type="Proteomes" id="UP000540787">
    <property type="component" value="Unassembled WGS sequence"/>
</dbReference>
<proteinExistence type="predicted"/>
<reference evidence="1 2" key="1">
    <citation type="submission" date="2020-08" db="EMBL/GenBank/DDBJ databases">
        <title>The Agave Microbiome: Exploring the role of microbial communities in plant adaptations to desert environments.</title>
        <authorList>
            <person name="Partida-Martinez L.P."/>
        </authorList>
    </citation>
    <scope>NUCLEOTIDE SEQUENCE [LARGE SCALE GENOMIC DNA]</scope>
    <source>
        <strain evidence="1 2">AT3.2</strain>
    </source>
</reference>
<evidence type="ECO:0000313" key="2">
    <source>
        <dbReference type="Proteomes" id="UP000540787"/>
    </source>
</evidence>
<protein>
    <submittedName>
        <fullName evidence="1">Exopolysaccharide biosynthesis operon protein EpsL</fullName>
    </submittedName>
</protein>
<comment type="caution">
    <text evidence="1">The sequence shown here is derived from an EMBL/GenBank/DDBJ whole genome shotgun (WGS) entry which is preliminary data.</text>
</comment>
<sequence>MQLILIKRHVCPLGPCSLYCADKKVYGVHVLQASGKKREKILFGMGFFLYLLRTCERHVGASAAQSASRLPASRFCLKLTAAACVVLAGSLSGTTALAGTLQPFVSAGVEHDDNLFRASNDEATRSAARGDTYRSAGGGVRFERPVSRQIITAFADFSSVKFDRNSQLDYLRKDLRGDWHWFVASRFDGHIGGYYRQELASFADFDVVQRNLRVSKKQYADGRWRFHPSWQLRGEVSKEEYAYELASQRASDRTEDSWVAGFDYLARSGSTAGFQLRRLEGKYPNWLTVGNTGTLLNGYDQDEAKLNVLWLATGSTQVLFLGGWVQRKQMGQSTRDDSGTNARLIVNYTPAGKVKVTGQAWREFAAIDGALIGSALANGASAQMTWDVSAKIQAELDVRHEEREFKPFGGAAEPVVAADLASDSRDTRSVGLVYKPLRNITIRARAFQEQRSGSLAAGTNSYKANGGSINATLQFN</sequence>
<accession>A0A7W9WY34</accession>
<dbReference type="InterPro" id="IPR017465">
    <property type="entry name" value="EpsL_proteobac"/>
</dbReference>
<evidence type="ECO:0000313" key="1">
    <source>
        <dbReference type="EMBL" id="MBB6132963.1"/>
    </source>
</evidence>
<dbReference type="EMBL" id="JACHBX010000001">
    <property type="protein sequence ID" value="MBB6132963.1"/>
    <property type="molecule type" value="Genomic_DNA"/>
</dbReference>
<organism evidence="1 2">
    <name type="scientific">Massilia aurea</name>
    <dbReference type="NCBI Taxonomy" id="373040"/>
    <lineage>
        <taxon>Bacteria</taxon>
        <taxon>Pseudomonadati</taxon>
        <taxon>Pseudomonadota</taxon>
        <taxon>Betaproteobacteria</taxon>
        <taxon>Burkholderiales</taxon>
        <taxon>Oxalobacteraceae</taxon>
        <taxon>Telluria group</taxon>
        <taxon>Massilia</taxon>
    </lineage>
</organism>
<dbReference type="AlphaFoldDB" id="A0A7W9WY34"/>
<name>A0A7W9WY34_9BURK</name>
<keyword evidence="2" id="KW-1185">Reference proteome</keyword>